<dbReference type="RefSeq" id="WP_184008522.1">
    <property type="nucleotide sequence ID" value="NZ_JACIJS010000002.1"/>
</dbReference>
<sequence length="333" mass="33954">MSSETLTVAEAGSLIEAALLASETSELNAKSVARALLAAEVDGQKGHGLSRVPSYTKQSKVGKIQGRVTPVLEDVKPGVFRVDAGYGFAYPAFDMALPELERRVKEIGVAACAIHKSHHFGVAGHHCEWLAERGMVGFVYGNAPKALAPTGSKVALLGTNPIAFAAPAPGAPLVIDMAVTTVARGKILAARESGQSIPADWALGPDGEPTTDAATALKGTMQPIGGPKGAALALMVEVMSACLAGAAFGSEASSLFEPEGGPPDLGQTIIAIDAQALSGGAFAERMAALAAIYEALDGARLPGQRRLANRAKAASDGLTAPTALLTQIREIAG</sequence>
<dbReference type="SUPFAM" id="SSF89733">
    <property type="entry name" value="L-sulfolactate dehydrogenase-like"/>
    <property type="match status" value="1"/>
</dbReference>
<dbReference type="InterPro" id="IPR003767">
    <property type="entry name" value="Malate/L-lactate_DH-like"/>
</dbReference>
<gene>
    <name evidence="3" type="ORF">FHS89_000666</name>
</gene>
<comment type="caution">
    <text evidence="3">The sequence shown here is derived from an EMBL/GenBank/DDBJ whole genome shotgun (WGS) entry which is preliminary data.</text>
</comment>
<dbReference type="Pfam" id="PF02615">
    <property type="entry name" value="Ldh_2"/>
    <property type="match status" value="1"/>
</dbReference>
<dbReference type="PANTHER" id="PTHR11091:SF0">
    <property type="entry name" value="MALATE DEHYDROGENASE"/>
    <property type="match status" value="1"/>
</dbReference>
<dbReference type="InterPro" id="IPR043144">
    <property type="entry name" value="Mal/L-sulf/L-lact_DH-like_ah"/>
</dbReference>
<keyword evidence="2 3" id="KW-0560">Oxidoreductase</keyword>
<dbReference type="PANTHER" id="PTHR11091">
    <property type="entry name" value="OXIDOREDUCTASE-RELATED"/>
    <property type="match status" value="1"/>
</dbReference>
<dbReference type="Gene3D" id="1.10.1530.10">
    <property type="match status" value="1"/>
</dbReference>
<dbReference type="InterPro" id="IPR036111">
    <property type="entry name" value="Mal/L-sulfo/L-lacto_DH-like_sf"/>
</dbReference>
<dbReference type="GO" id="GO:0016491">
    <property type="term" value="F:oxidoreductase activity"/>
    <property type="evidence" value="ECO:0007669"/>
    <property type="project" value="UniProtKB-KW"/>
</dbReference>
<dbReference type="InterPro" id="IPR043143">
    <property type="entry name" value="Mal/L-sulf/L-lact_DH-like_NADP"/>
</dbReference>
<dbReference type="Gene3D" id="3.30.1370.60">
    <property type="entry name" value="Hypothetical oxidoreductase yiak, domain 2"/>
    <property type="match status" value="1"/>
</dbReference>
<dbReference type="EMBL" id="JACIJS010000002">
    <property type="protein sequence ID" value="MBB5514660.1"/>
    <property type="molecule type" value="Genomic_DNA"/>
</dbReference>
<keyword evidence="4" id="KW-1185">Reference proteome</keyword>
<organism evidence="3 4">
    <name type="scientific">Rubricella aquisinus</name>
    <dbReference type="NCBI Taxonomy" id="2028108"/>
    <lineage>
        <taxon>Bacteria</taxon>
        <taxon>Pseudomonadati</taxon>
        <taxon>Pseudomonadota</taxon>
        <taxon>Alphaproteobacteria</taxon>
        <taxon>Rhodobacterales</taxon>
        <taxon>Paracoccaceae</taxon>
        <taxon>Rubricella</taxon>
    </lineage>
</organism>
<reference evidence="3 4" key="1">
    <citation type="submission" date="2020-08" db="EMBL/GenBank/DDBJ databases">
        <title>Genomic Encyclopedia of Type Strains, Phase IV (KMG-IV): sequencing the most valuable type-strain genomes for metagenomic binning, comparative biology and taxonomic classification.</title>
        <authorList>
            <person name="Goeker M."/>
        </authorList>
    </citation>
    <scope>NUCLEOTIDE SEQUENCE [LARGE SCALE GENOMIC DNA]</scope>
    <source>
        <strain evidence="3 4">DSM 103377</strain>
    </source>
</reference>
<evidence type="ECO:0000313" key="3">
    <source>
        <dbReference type="EMBL" id="MBB5514660.1"/>
    </source>
</evidence>
<proteinExistence type="inferred from homology"/>
<accession>A0A840WTX0</accession>
<evidence type="ECO:0000256" key="1">
    <source>
        <dbReference type="ARBA" id="ARBA00006056"/>
    </source>
</evidence>
<name>A0A840WTX0_9RHOB</name>
<comment type="similarity">
    <text evidence="1">Belongs to the LDH2/MDH2 oxidoreductase family.</text>
</comment>
<evidence type="ECO:0000256" key="2">
    <source>
        <dbReference type="ARBA" id="ARBA00023002"/>
    </source>
</evidence>
<dbReference type="EC" id="1.1.1.338" evidence="3"/>
<dbReference type="Proteomes" id="UP000553766">
    <property type="component" value="Unassembled WGS sequence"/>
</dbReference>
<evidence type="ECO:0000313" key="4">
    <source>
        <dbReference type="Proteomes" id="UP000553766"/>
    </source>
</evidence>
<protein>
    <submittedName>
        <fullName evidence="3">(2R)-3-sulfolactate dehydrogenase (NADP+)</fullName>
        <ecNumber evidence="3">1.1.1.338</ecNumber>
    </submittedName>
</protein>
<dbReference type="AlphaFoldDB" id="A0A840WTX0"/>